<organism evidence="1 2">
    <name type="scientific">Klebsiella phage vB_KpM_FBKp24</name>
    <dbReference type="NCBI Taxonomy" id="2801834"/>
    <lineage>
        <taxon>Viruses</taxon>
        <taxon>Duplodnaviria</taxon>
        <taxon>Heunggongvirae</taxon>
        <taxon>Uroviricota</taxon>
        <taxon>Caudoviricetes</taxon>
        <taxon>Chimalliviridae</taxon>
        <taxon>Maaswegvirus</taxon>
        <taxon>Maaswegvirus Kp24</taxon>
    </lineage>
</organism>
<evidence type="ECO:0000313" key="1">
    <source>
        <dbReference type="EMBL" id="QQV92152.1"/>
    </source>
</evidence>
<dbReference type="EMBL" id="MW394391">
    <property type="protein sequence ID" value="QQV92152.1"/>
    <property type="molecule type" value="Genomic_DNA"/>
</dbReference>
<name>A0A7U0GBK0_9CAUD</name>
<sequence>MFNDKVVVLTREVVDEILSELAEHTERWDLTGKIREQMERKEEPLFNSPTFAEEPLTRKVLVEKMKKLISRWQFTFIDFSDRAERDLDETGPWVKRFWDEGVQGKNEEGSTLPYSSGTYWDEESQTGIFYLQLTQHEIVFNLDLSVIKVRKGCSLLDEVQPWTEWTDETKWLSSSVGDLERVIEDWF</sequence>
<accession>A0A7U0GBK0</accession>
<dbReference type="Proteomes" id="UP000596381">
    <property type="component" value="Segment"/>
</dbReference>
<reference evidence="1 2" key="1">
    <citation type="submission" date="2020-12" db="EMBL/GenBank/DDBJ databases">
        <title>Genomic characterization of four novel bacteriophages infecting Klebsiella pneumoniae.</title>
        <authorList>
            <person name="Estrada Bonilla B."/>
            <person name="Costa A.R."/>
            <person name="van Rossum T."/>
            <person name="Hagedoorn S."/>
            <person name="Wallinga H."/>
            <person name="Xiao M."/>
            <person name="Song W."/>
            <person name="Haas P.-J."/>
            <person name="Nobrega F.L."/>
            <person name="Brouns S.J.J."/>
        </authorList>
    </citation>
    <scope>NUCLEOTIDE SEQUENCE [LARGE SCALE GENOMIC DNA]</scope>
</reference>
<proteinExistence type="predicted"/>
<protein>
    <submittedName>
        <fullName evidence="1">Uncharacterized protein</fullName>
    </submittedName>
</protein>
<keyword evidence="2" id="KW-1185">Reference proteome</keyword>
<gene>
    <name evidence="1" type="ORF">vBKpMFBKp24_232</name>
</gene>
<evidence type="ECO:0000313" key="2">
    <source>
        <dbReference type="Proteomes" id="UP000596381"/>
    </source>
</evidence>